<comment type="caution">
    <text evidence="4">The sequence shown here is derived from an EMBL/GenBank/DDBJ whole genome shotgun (WGS) entry which is preliminary data.</text>
</comment>
<organism evidence="4 5">
    <name type="scientific">Pseudidiomarina donghaiensis</name>
    <dbReference type="NCBI Taxonomy" id="519452"/>
    <lineage>
        <taxon>Bacteria</taxon>
        <taxon>Pseudomonadati</taxon>
        <taxon>Pseudomonadota</taxon>
        <taxon>Gammaproteobacteria</taxon>
        <taxon>Alteromonadales</taxon>
        <taxon>Idiomarinaceae</taxon>
        <taxon>Pseudidiomarina</taxon>
    </lineage>
</organism>
<dbReference type="AlphaFoldDB" id="A0A432XJT6"/>
<dbReference type="InterPro" id="IPR012338">
    <property type="entry name" value="Beta-lactam/transpept-like"/>
</dbReference>
<gene>
    <name evidence="4" type="ORF">CWE24_00200</name>
</gene>
<dbReference type="Gene3D" id="2.40.128.600">
    <property type="match status" value="1"/>
</dbReference>
<proteinExistence type="predicted"/>
<evidence type="ECO:0000313" key="5">
    <source>
        <dbReference type="Proteomes" id="UP000286985"/>
    </source>
</evidence>
<dbReference type="InterPro" id="IPR001466">
    <property type="entry name" value="Beta-lactam-related"/>
</dbReference>
<dbReference type="EMBL" id="PIPU01000001">
    <property type="protein sequence ID" value="RUO48975.1"/>
    <property type="molecule type" value="Genomic_DNA"/>
</dbReference>
<feature type="domain" description="Peptidase S12 Pab87-related C-terminal" evidence="3">
    <location>
        <begin position="384"/>
        <end position="488"/>
    </location>
</feature>
<dbReference type="OrthoDB" id="119951at2"/>
<dbReference type="STRING" id="519452.SAMN04488139_0173"/>
<dbReference type="Pfam" id="PF00144">
    <property type="entry name" value="Beta-lactamase"/>
    <property type="match status" value="1"/>
</dbReference>
<dbReference type="InterPro" id="IPR050491">
    <property type="entry name" value="AmpC-like"/>
</dbReference>
<evidence type="ECO:0000256" key="1">
    <source>
        <dbReference type="SAM" id="SignalP"/>
    </source>
</evidence>
<dbReference type="SUPFAM" id="SSF56601">
    <property type="entry name" value="beta-lactamase/transpeptidase-like"/>
    <property type="match status" value="1"/>
</dbReference>
<dbReference type="Gene3D" id="3.40.710.10">
    <property type="entry name" value="DD-peptidase/beta-lactamase superfamily"/>
    <property type="match status" value="1"/>
</dbReference>
<reference evidence="5" key="1">
    <citation type="journal article" date="2018" name="Front. Microbiol.">
        <title>Genome-Based Analysis Reveals the Taxonomy and Diversity of the Family Idiomarinaceae.</title>
        <authorList>
            <person name="Liu Y."/>
            <person name="Lai Q."/>
            <person name="Shao Z."/>
        </authorList>
    </citation>
    <scope>NUCLEOTIDE SEQUENCE [LARGE SCALE GENOMIC DNA]</scope>
    <source>
        <strain evidence="5">908033</strain>
    </source>
</reference>
<evidence type="ECO:0000259" key="3">
    <source>
        <dbReference type="Pfam" id="PF11954"/>
    </source>
</evidence>
<protein>
    <submittedName>
        <fullName evidence="4">Serine hydrolase</fullName>
    </submittedName>
</protein>
<keyword evidence="5" id="KW-1185">Reference proteome</keyword>
<sequence>MKPMQRFLITLVSMLFSGAILNASASPTNAAREAATKSLEAFNVPGLAVVIVHNGEVVLAEGFGVRDIASEALVTADTLFGIASNTKAFTTAALAKLVSDNKLSWDDPVVRYLPEFRLSDPQRSAELTIRDLVSHRSGLGLGAGDLMIWPNTDKTTSDIIASLAHVPLKDGLREKFNYNNLMFVVAGEVIARVSGMPYSNYIEQQFLQPLGMTNTYVGYSNIPVENTNRAVGTIEYQGELHRFGLDYIEDFRAAGAMAANVNDLGKWLIDNLENPPEQNWNLTTPIRDGMGYGLGWFVKQQHGVKHVYHSGGILGMLSLTTLIPEKNFGMVVLSNQQAFGALTAVTQEALEQVLDVPDRDWVADEQKKYQASMREKLLFSIEQPDNIRPALPLRAYVGTYRDPWYGDVTVRARDGKLLIDFAHTELLTGELKHYNGDTFIIRWAEPLLEADAFIDFAADRENRVNSATIEAAAPFTDFSFDFHNLKLMKQE</sequence>
<feature type="chain" id="PRO_5019287949" evidence="1">
    <location>
        <begin position="26"/>
        <end position="491"/>
    </location>
</feature>
<dbReference type="Pfam" id="PF11954">
    <property type="entry name" value="DUF3471"/>
    <property type="match status" value="1"/>
</dbReference>
<dbReference type="InterPro" id="IPR021860">
    <property type="entry name" value="Peptidase_S12_Pab87-rel_C"/>
</dbReference>
<name>A0A432XJT6_9GAMM</name>
<feature type="domain" description="Beta-lactamase-related" evidence="2">
    <location>
        <begin position="41"/>
        <end position="339"/>
    </location>
</feature>
<accession>A0A432XJT6</accession>
<dbReference type="PANTHER" id="PTHR46825">
    <property type="entry name" value="D-ALANYL-D-ALANINE-CARBOXYPEPTIDASE/ENDOPEPTIDASE AMPH"/>
    <property type="match status" value="1"/>
</dbReference>
<dbReference type="GO" id="GO:0016787">
    <property type="term" value="F:hydrolase activity"/>
    <property type="evidence" value="ECO:0007669"/>
    <property type="project" value="UniProtKB-KW"/>
</dbReference>
<keyword evidence="1" id="KW-0732">Signal</keyword>
<feature type="signal peptide" evidence="1">
    <location>
        <begin position="1"/>
        <end position="25"/>
    </location>
</feature>
<dbReference type="PANTHER" id="PTHR46825:SF15">
    <property type="entry name" value="BETA-LACTAMASE-RELATED DOMAIN-CONTAINING PROTEIN"/>
    <property type="match status" value="1"/>
</dbReference>
<keyword evidence="4" id="KW-0378">Hydrolase</keyword>
<evidence type="ECO:0000313" key="4">
    <source>
        <dbReference type="EMBL" id="RUO48975.1"/>
    </source>
</evidence>
<evidence type="ECO:0000259" key="2">
    <source>
        <dbReference type="Pfam" id="PF00144"/>
    </source>
</evidence>
<dbReference type="Proteomes" id="UP000286985">
    <property type="component" value="Unassembled WGS sequence"/>
</dbReference>